<comment type="caution">
    <text evidence="2">The sequence shown here is derived from an EMBL/GenBank/DDBJ whole genome shotgun (WGS) entry which is preliminary data.</text>
</comment>
<dbReference type="Proteomes" id="UP000218181">
    <property type="component" value="Unassembled WGS sequence"/>
</dbReference>
<reference evidence="2 3" key="1">
    <citation type="submission" date="2014-12" db="EMBL/GenBank/DDBJ databases">
        <title>Draft genome sequences of 10 type strains of Lactococcus.</title>
        <authorList>
            <person name="Sun Z."/>
            <person name="Zhong Z."/>
            <person name="Liu W."/>
            <person name="Zhang W."/>
            <person name="Zhang H."/>
        </authorList>
    </citation>
    <scope>NUCLEOTIDE SEQUENCE [LARGE SCALE GENOMIC DNA]</scope>
    <source>
        <strain evidence="2 3">JCM 16395</strain>
    </source>
</reference>
<feature type="domain" description="Glycosyl transferase family 1" evidence="1">
    <location>
        <begin position="204"/>
        <end position="347"/>
    </location>
</feature>
<dbReference type="PANTHER" id="PTHR12526:SF630">
    <property type="entry name" value="GLYCOSYLTRANSFERASE"/>
    <property type="match status" value="1"/>
</dbReference>
<dbReference type="SUPFAM" id="SSF53756">
    <property type="entry name" value="UDP-Glycosyltransferase/glycogen phosphorylase"/>
    <property type="match status" value="1"/>
</dbReference>
<dbReference type="PANTHER" id="PTHR12526">
    <property type="entry name" value="GLYCOSYLTRANSFERASE"/>
    <property type="match status" value="1"/>
</dbReference>
<evidence type="ECO:0000259" key="1">
    <source>
        <dbReference type="Pfam" id="PF00534"/>
    </source>
</evidence>
<evidence type="ECO:0000313" key="3">
    <source>
        <dbReference type="Proteomes" id="UP000218181"/>
    </source>
</evidence>
<dbReference type="Gene3D" id="3.40.50.2000">
    <property type="entry name" value="Glycogen Phosphorylase B"/>
    <property type="match status" value="2"/>
</dbReference>
<organism evidence="2 3">
    <name type="scientific">Lactococcus fujiensis JCM 16395</name>
    <dbReference type="NCBI Taxonomy" id="1291764"/>
    <lineage>
        <taxon>Bacteria</taxon>
        <taxon>Bacillati</taxon>
        <taxon>Bacillota</taxon>
        <taxon>Bacilli</taxon>
        <taxon>Lactobacillales</taxon>
        <taxon>Streptococcaceae</taxon>
        <taxon>Lactococcus</taxon>
    </lineage>
</organism>
<dbReference type="EMBL" id="JXJU01000001">
    <property type="protein sequence ID" value="PCS01428.1"/>
    <property type="molecule type" value="Genomic_DNA"/>
</dbReference>
<evidence type="ECO:0000313" key="2">
    <source>
        <dbReference type="EMBL" id="PCS01428.1"/>
    </source>
</evidence>
<dbReference type="InterPro" id="IPR001296">
    <property type="entry name" value="Glyco_trans_1"/>
</dbReference>
<dbReference type="OrthoDB" id="73743at2"/>
<protein>
    <recommendedName>
        <fullName evidence="1">Glycosyl transferase family 1 domain-containing protein</fullName>
    </recommendedName>
</protein>
<dbReference type="Pfam" id="PF00534">
    <property type="entry name" value="Glycos_transf_1"/>
    <property type="match status" value="1"/>
</dbReference>
<dbReference type="STRING" id="1291764.GCA_001311235_00310"/>
<keyword evidence="3" id="KW-1185">Reference proteome</keyword>
<name>A0A2A5RPS4_9LACT</name>
<proteinExistence type="predicted"/>
<sequence>MKKIVLISSFYYPTVLGGSELTTKDRGEVLQQLGYDVTVITTKEKAQNVTNEIINGVKIIRLPVKSIYWSGDKKIHTPLQKLIKKIYEIYSHQPLHDIEKMIHEIEPDLIIMHSICMGFGTAIYELAKNYRVIQILHDNQVMNPTWNKYFNFIFARINRKRSKLIKEISPVSVFLGEDYQNAGFFPNAEVNPIFNVVNAPALAKKEEKPRGRKLKIGFFGTLARHKGIYEFIDSISLCPEIIEKVYIVGEDIEGIRSKHQTDLILFTGKVALDEVYKLMSEVDVIVMPSIFKEPFGRVIIEAYRERAIVISSNRGELPNLNIDKNLILEEITAEEIASKINLVYSNDYSLGKYEIYSNQFKDNRDLAIQAIERE</sequence>
<dbReference type="AlphaFoldDB" id="A0A2A5RPS4"/>
<accession>A0A2A5RPS4</accession>
<gene>
    <name evidence="2" type="ORF">RT41_GL000192</name>
</gene>
<dbReference type="RefSeq" id="WP_096816892.1">
    <property type="nucleotide sequence ID" value="NZ_JXJU01000001.1"/>
</dbReference>